<evidence type="ECO:0000256" key="3">
    <source>
        <dbReference type="ARBA" id="ARBA00022989"/>
    </source>
</evidence>
<dbReference type="InterPro" id="IPR052954">
    <property type="entry name" value="GPCR-Ligand_Int"/>
</dbReference>
<dbReference type="PANTHER" id="PTHR46641:SF2">
    <property type="entry name" value="FMRFAMIDE RECEPTOR"/>
    <property type="match status" value="1"/>
</dbReference>
<dbReference type="AlphaFoldDB" id="A0AAE1D8E9"/>
<dbReference type="InterPro" id="IPR000276">
    <property type="entry name" value="GPCR_Rhodpsn"/>
</dbReference>
<organism evidence="7 8">
    <name type="scientific">Elysia crispata</name>
    <name type="common">lettuce slug</name>
    <dbReference type="NCBI Taxonomy" id="231223"/>
    <lineage>
        <taxon>Eukaryota</taxon>
        <taxon>Metazoa</taxon>
        <taxon>Spiralia</taxon>
        <taxon>Lophotrochozoa</taxon>
        <taxon>Mollusca</taxon>
        <taxon>Gastropoda</taxon>
        <taxon>Heterobranchia</taxon>
        <taxon>Euthyneura</taxon>
        <taxon>Panpulmonata</taxon>
        <taxon>Sacoglossa</taxon>
        <taxon>Placobranchoidea</taxon>
        <taxon>Plakobranchidae</taxon>
        <taxon>Elysia</taxon>
    </lineage>
</organism>
<dbReference type="PRINTS" id="PR00237">
    <property type="entry name" value="GPCRRHODOPSN"/>
</dbReference>
<dbReference type="Gene3D" id="1.20.1070.10">
    <property type="entry name" value="Rhodopsin 7-helix transmembrane proteins"/>
    <property type="match status" value="1"/>
</dbReference>
<comment type="subcellular location">
    <subcellularLocation>
        <location evidence="1">Membrane</location>
    </subcellularLocation>
</comment>
<evidence type="ECO:0000259" key="6">
    <source>
        <dbReference type="PROSITE" id="PS50262"/>
    </source>
</evidence>
<accession>A0AAE1D8E9</accession>
<feature type="transmembrane region" description="Helical" evidence="5">
    <location>
        <begin position="95"/>
        <end position="116"/>
    </location>
</feature>
<feature type="domain" description="G-protein coupled receptors family 1 profile" evidence="6">
    <location>
        <begin position="48"/>
        <end position="331"/>
    </location>
</feature>
<evidence type="ECO:0000256" key="5">
    <source>
        <dbReference type="SAM" id="Phobius"/>
    </source>
</evidence>
<gene>
    <name evidence="7" type="ORF">RRG08_052177</name>
</gene>
<dbReference type="GO" id="GO:0016020">
    <property type="term" value="C:membrane"/>
    <property type="evidence" value="ECO:0007669"/>
    <property type="project" value="UniProtKB-SubCell"/>
</dbReference>
<dbReference type="GO" id="GO:0004930">
    <property type="term" value="F:G protein-coupled receptor activity"/>
    <property type="evidence" value="ECO:0007669"/>
    <property type="project" value="InterPro"/>
</dbReference>
<feature type="transmembrane region" description="Helical" evidence="5">
    <location>
        <begin position="122"/>
        <end position="144"/>
    </location>
</feature>
<evidence type="ECO:0000313" key="8">
    <source>
        <dbReference type="Proteomes" id="UP001283361"/>
    </source>
</evidence>
<name>A0AAE1D8E9_9GAST</name>
<evidence type="ECO:0000256" key="4">
    <source>
        <dbReference type="ARBA" id="ARBA00023136"/>
    </source>
</evidence>
<keyword evidence="4 5" id="KW-0472">Membrane</keyword>
<comment type="caution">
    <text evidence="7">The sequence shown here is derived from an EMBL/GenBank/DDBJ whole genome shotgun (WGS) entry which is preliminary data.</text>
</comment>
<dbReference type="PROSITE" id="PS50262">
    <property type="entry name" value="G_PROTEIN_RECEP_F1_2"/>
    <property type="match status" value="1"/>
</dbReference>
<keyword evidence="2 5" id="KW-0812">Transmembrane</keyword>
<proteinExistence type="predicted"/>
<evidence type="ECO:0000256" key="2">
    <source>
        <dbReference type="ARBA" id="ARBA00022692"/>
    </source>
</evidence>
<keyword evidence="8" id="KW-1185">Reference proteome</keyword>
<dbReference type="Proteomes" id="UP001283361">
    <property type="component" value="Unassembled WGS sequence"/>
</dbReference>
<feature type="transmembrane region" description="Helical" evidence="5">
    <location>
        <begin position="33"/>
        <end position="56"/>
    </location>
</feature>
<feature type="transmembrane region" description="Helical" evidence="5">
    <location>
        <begin position="272"/>
        <end position="295"/>
    </location>
</feature>
<feature type="transmembrane region" description="Helical" evidence="5">
    <location>
        <begin position="68"/>
        <end position="88"/>
    </location>
</feature>
<feature type="transmembrane region" description="Helical" evidence="5">
    <location>
        <begin position="156"/>
        <end position="177"/>
    </location>
</feature>
<keyword evidence="3 5" id="KW-1133">Transmembrane helix</keyword>
<feature type="transmembrane region" description="Helical" evidence="5">
    <location>
        <begin position="211"/>
        <end position="229"/>
    </location>
</feature>
<dbReference type="InterPro" id="IPR017452">
    <property type="entry name" value="GPCR_Rhodpsn_7TM"/>
</dbReference>
<evidence type="ECO:0000313" key="7">
    <source>
        <dbReference type="EMBL" id="KAK3760228.1"/>
    </source>
</evidence>
<dbReference type="SUPFAM" id="SSF81321">
    <property type="entry name" value="Family A G protein-coupled receptor-like"/>
    <property type="match status" value="1"/>
</dbReference>
<reference evidence="7" key="1">
    <citation type="journal article" date="2023" name="G3 (Bethesda)">
        <title>A reference genome for the long-term kleptoplast-retaining sea slug Elysia crispata morphotype clarki.</title>
        <authorList>
            <person name="Eastman K.E."/>
            <person name="Pendleton A.L."/>
            <person name="Shaikh M.A."/>
            <person name="Suttiyut T."/>
            <person name="Ogas R."/>
            <person name="Tomko P."/>
            <person name="Gavelis G."/>
            <person name="Widhalm J.R."/>
            <person name="Wisecaver J.H."/>
        </authorList>
    </citation>
    <scope>NUCLEOTIDE SEQUENCE</scope>
    <source>
        <strain evidence="7">ECLA1</strain>
    </source>
</reference>
<dbReference type="EMBL" id="JAWDGP010005037">
    <property type="protein sequence ID" value="KAK3760228.1"/>
    <property type="molecule type" value="Genomic_DNA"/>
</dbReference>
<feature type="transmembrane region" description="Helical" evidence="5">
    <location>
        <begin position="307"/>
        <end position="332"/>
    </location>
</feature>
<protein>
    <recommendedName>
        <fullName evidence="6">G-protein coupled receptors family 1 profile domain-containing protein</fullName>
    </recommendedName>
</protein>
<dbReference type="PANTHER" id="PTHR46641">
    <property type="entry name" value="FMRFAMIDE RECEPTOR-RELATED"/>
    <property type="match status" value="1"/>
</dbReference>
<evidence type="ECO:0000256" key="1">
    <source>
        <dbReference type="ARBA" id="ARBA00004370"/>
    </source>
</evidence>
<sequence length="349" mass="39653">MELLHSTENVSKVSIEQGALIPYRADYFMLEKILASIWPVIILFGLVSNVINIVVFLKSENKDNVTTLLLSLAVSDFVFLTLITPAICGSVIRSLLISYSLPFDVSILLFLLYWPAFTAYDLSAFISVSLGVMRCACVAMPLKFKFVFTKSRTIKWVMFLAVLAVSLRLPVFTIHRISWRTDPQTNMSSPYLKGVNYAYMTRINDILNRGIVIYILYITMVTCVAVLTFKLYQASKIRRACTTVLPKTSDQAPDKPVTYGLSSKDIQVVKSVVMVCMIFTLAQLPFLFLSTSRLFRPDFGNNQRLAYLFSILFQISQTCSHVNASINIFVYYSYNTRYRSVLYALLFVK</sequence>